<keyword evidence="3" id="KW-1185">Reference proteome</keyword>
<gene>
    <name evidence="2" type="ORF">R1sor_001703</name>
</gene>
<reference evidence="2 3" key="1">
    <citation type="submission" date="2024-09" db="EMBL/GenBank/DDBJ databases">
        <title>Chromosome-scale assembly of Riccia sorocarpa.</title>
        <authorList>
            <person name="Paukszto L."/>
        </authorList>
    </citation>
    <scope>NUCLEOTIDE SEQUENCE [LARGE SCALE GENOMIC DNA]</scope>
    <source>
        <strain evidence="2">LP-2024</strain>
        <tissue evidence="2">Aerial parts of the thallus</tissue>
    </source>
</reference>
<protein>
    <recommendedName>
        <fullName evidence="4">Endonuclease/exonuclease/phosphatase domain-containing protein</fullName>
    </recommendedName>
</protein>
<evidence type="ECO:0000256" key="1">
    <source>
        <dbReference type="SAM" id="Coils"/>
    </source>
</evidence>
<organism evidence="2 3">
    <name type="scientific">Riccia sorocarpa</name>
    <dbReference type="NCBI Taxonomy" id="122646"/>
    <lineage>
        <taxon>Eukaryota</taxon>
        <taxon>Viridiplantae</taxon>
        <taxon>Streptophyta</taxon>
        <taxon>Embryophyta</taxon>
        <taxon>Marchantiophyta</taxon>
        <taxon>Marchantiopsida</taxon>
        <taxon>Marchantiidae</taxon>
        <taxon>Marchantiales</taxon>
        <taxon>Ricciaceae</taxon>
        <taxon>Riccia</taxon>
    </lineage>
</organism>
<dbReference type="EMBL" id="JBJQOH010000006">
    <property type="protein sequence ID" value="KAL3683681.1"/>
    <property type="molecule type" value="Genomic_DNA"/>
</dbReference>
<dbReference type="AlphaFoldDB" id="A0ABD3H0X1"/>
<proteinExistence type="predicted"/>
<evidence type="ECO:0000313" key="3">
    <source>
        <dbReference type="Proteomes" id="UP001633002"/>
    </source>
</evidence>
<feature type="coiled-coil region" evidence="1">
    <location>
        <begin position="166"/>
        <end position="204"/>
    </location>
</feature>
<keyword evidence="1" id="KW-0175">Coiled coil</keyword>
<dbReference type="InterPro" id="IPR036691">
    <property type="entry name" value="Endo/exonu/phosph_ase_sf"/>
</dbReference>
<name>A0ABD3H0X1_9MARC</name>
<accession>A0ABD3H0X1</accession>
<dbReference type="SUPFAM" id="SSF56219">
    <property type="entry name" value="DNase I-like"/>
    <property type="match status" value="1"/>
</dbReference>
<evidence type="ECO:0000313" key="2">
    <source>
        <dbReference type="EMBL" id="KAL3683681.1"/>
    </source>
</evidence>
<sequence length="263" mass="31604">MFAKEADLITTLNSVMPRSTAIVDYKKMVMGMLYYFAISRTDMVDTRLCATRNVGPHFTRQAWHGNRFDQSRLDRFYLSKGGEWVYHIRPMEHQGARALSDHIPIKLELVLKETEVDNIPRRSYFKMDCKKLMRPDVIERAKETWQAHPRWAKDTRKRWTLALGRIRRLLMDVRDEEKRREEKRQNLEEEIETARRRIEHDQSVEAREFFEKAITSLRRKEHKEAERCRRRCKITWFKEGDAPSKYFFARLKAKHAQEELTAS</sequence>
<dbReference type="Proteomes" id="UP001633002">
    <property type="component" value="Unassembled WGS sequence"/>
</dbReference>
<comment type="caution">
    <text evidence="2">The sequence shown here is derived from an EMBL/GenBank/DDBJ whole genome shotgun (WGS) entry which is preliminary data.</text>
</comment>
<evidence type="ECO:0008006" key="4">
    <source>
        <dbReference type="Google" id="ProtNLM"/>
    </source>
</evidence>